<protein>
    <submittedName>
        <fullName evidence="2">Uncharacterized protein</fullName>
    </submittedName>
</protein>
<sequence>MDSRLDTPHDRGRWGRWCGWGLADAAREHEQHMTLRRPLAALLLAGALAGPLAACSSAESGGNTDVNRNEQDCGTAEQAPGQDCEESEDAPGQGG</sequence>
<feature type="compositionally biased region" description="Polar residues" evidence="1">
    <location>
        <begin position="57"/>
        <end position="66"/>
    </location>
</feature>
<name>A0A285E8B1_9ACTN</name>
<dbReference type="EMBL" id="OBDO01000002">
    <property type="protein sequence ID" value="SNX95358.1"/>
    <property type="molecule type" value="Genomic_DNA"/>
</dbReference>
<proteinExistence type="predicted"/>
<gene>
    <name evidence="2" type="ORF">SAMN06893097_10252</name>
</gene>
<keyword evidence="3" id="KW-1185">Reference proteome</keyword>
<evidence type="ECO:0000313" key="2">
    <source>
        <dbReference type="EMBL" id="SNX95358.1"/>
    </source>
</evidence>
<dbReference type="Proteomes" id="UP000219514">
    <property type="component" value="Unassembled WGS sequence"/>
</dbReference>
<dbReference type="AlphaFoldDB" id="A0A285E8B1"/>
<reference evidence="2 3" key="1">
    <citation type="submission" date="2017-09" db="EMBL/GenBank/DDBJ databases">
        <authorList>
            <person name="Ehlers B."/>
            <person name="Leendertz F.H."/>
        </authorList>
    </citation>
    <scope>NUCLEOTIDE SEQUENCE [LARGE SCALE GENOMIC DNA]</scope>
    <source>
        <strain evidence="2 3">DSM 46844</strain>
    </source>
</reference>
<evidence type="ECO:0000313" key="3">
    <source>
        <dbReference type="Proteomes" id="UP000219514"/>
    </source>
</evidence>
<organism evidence="2 3">
    <name type="scientific">Geodermatophilus sabuli</name>
    <dbReference type="NCBI Taxonomy" id="1564158"/>
    <lineage>
        <taxon>Bacteria</taxon>
        <taxon>Bacillati</taxon>
        <taxon>Actinomycetota</taxon>
        <taxon>Actinomycetes</taxon>
        <taxon>Geodermatophilales</taxon>
        <taxon>Geodermatophilaceae</taxon>
        <taxon>Geodermatophilus</taxon>
    </lineage>
</organism>
<evidence type="ECO:0000256" key="1">
    <source>
        <dbReference type="SAM" id="MobiDB-lite"/>
    </source>
</evidence>
<feature type="region of interest" description="Disordered" evidence="1">
    <location>
        <begin position="55"/>
        <end position="95"/>
    </location>
</feature>
<accession>A0A285E8B1</accession>